<dbReference type="Proteomes" id="UP001060771">
    <property type="component" value="Chromosome"/>
</dbReference>
<feature type="domain" description="Glycosyltransferase 2-like" evidence="1">
    <location>
        <begin position="7"/>
        <end position="101"/>
    </location>
</feature>
<gene>
    <name evidence="3" type="ORF">GCM10007112_05080</name>
    <name evidence="2" type="ORF">Vsou_07900</name>
</gene>
<dbReference type="InterPro" id="IPR029044">
    <property type="entry name" value="Nucleotide-diphossugar_trans"/>
</dbReference>
<dbReference type="Gene3D" id="3.90.550.10">
    <property type="entry name" value="Spore Coat Polysaccharide Biosynthesis Protein SpsA, Chain A"/>
    <property type="match status" value="1"/>
</dbReference>
<reference evidence="2" key="4">
    <citation type="journal article" date="2023" name="Microbiol. Resour. Announc.">
        <title>Complete Genome Sequence of Vulcanisaeta souniana Strain IC-059, a Hyperthermophilic Archaeon Isolated from Hot Spring Water in Japan.</title>
        <authorList>
            <person name="Kato S."/>
            <person name="Itoh T."/>
            <person name="Wu L."/>
            <person name="Ma J."/>
            <person name="Ohkuma M."/>
        </authorList>
    </citation>
    <scope>NUCLEOTIDE SEQUENCE</scope>
    <source>
        <strain evidence="2">JCM 11219</strain>
    </source>
</reference>
<evidence type="ECO:0000313" key="3">
    <source>
        <dbReference type="EMBL" id="GGI71154.1"/>
    </source>
</evidence>
<reference evidence="3" key="2">
    <citation type="submission" date="2020-09" db="EMBL/GenBank/DDBJ databases">
        <authorList>
            <person name="Sun Q."/>
            <person name="Ohkuma M."/>
        </authorList>
    </citation>
    <scope>NUCLEOTIDE SEQUENCE</scope>
    <source>
        <strain evidence="3">JCM 11219</strain>
    </source>
</reference>
<evidence type="ECO:0000259" key="1">
    <source>
        <dbReference type="Pfam" id="PF00535"/>
    </source>
</evidence>
<dbReference type="Pfam" id="PF00535">
    <property type="entry name" value="Glycos_transf_2"/>
    <property type="match status" value="1"/>
</dbReference>
<accession>A0A830E4T2</accession>
<evidence type="ECO:0000313" key="5">
    <source>
        <dbReference type="Proteomes" id="UP001060771"/>
    </source>
</evidence>
<dbReference type="InterPro" id="IPR001173">
    <property type="entry name" value="Glyco_trans_2-like"/>
</dbReference>
<dbReference type="OrthoDB" id="42128at2157"/>
<dbReference type="Proteomes" id="UP000657075">
    <property type="component" value="Unassembled WGS sequence"/>
</dbReference>
<dbReference type="SUPFAM" id="SSF53448">
    <property type="entry name" value="Nucleotide-diphospho-sugar transferases"/>
    <property type="match status" value="1"/>
</dbReference>
<proteinExistence type="predicted"/>
<reference evidence="5" key="3">
    <citation type="submission" date="2022-09" db="EMBL/GenBank/DDBJ databases">
        <title>Complete genome sequence of Vulcanisaeta souniana.</title>
        <authorList>
            <person name="Kato S."/>
            <person name="Itoh T."/>
            <person name="Ohkuma M."/>
        </authorList>
    </citation>
    <scope>NUCLEOTIDE SEQUENCE [LARGE SCALE GENOMIC DNA]</scope>
    <source>
        <strain evidence="5">JCM 11219</strain>
    </source>
</reference>
<organism evidence="3 4">
    <name type="scientific">Vulcanisaeta souniana JCM 11219</name>
    <dbReference type="NCBI Taxonomy" id="1293586"/>
    <lineage>
        <taxon>Archaea</taxon>
        <taxon>Thermoproteota</taxon>
        <taxon>Thermoprotei</taxon>
        <taxon>Thermoproteales</taxon>
        <taxon>Thermoproteaceae</taxon>
        <taxon>Vulcanisaeta</taxon>
    </lineage>
</organism>
<keyword evidence="5" id="KW-1185">Reference proteome</keyword>
<dbReference type="EMBL" id="AP026830">
    <property type="protein sequence ID" value="BDR91697.1"/>
    <property type="molecule type" value="Genomic_DNA"/>
</dbReference>
<dbReference type="GeneID" id="76206341"/>
<dbReference type="CDD" id="cd00761">
    <property type="entry name" value="Glyco_tranf_GTA_type"/>
    <property type="match status" value="1"/>
</dbReference>
<dbReference type="EMBL" id="BMNM01000001">
    <property type="protein sequence ID" value="GGI71154.1"/>
    <property type="molecule type" value="Genomic_DNA"/>
</dbReference>
<evidence type="ECO:0000313" key="4">
    <source>
        <dbReference type="Proteomes" id="UP000657075"/>
    </source>
</evidence>
<name>A0A830E4T2_9CREN</name>
<dbReference type="AlphaFoldDB" id="A0A830E4T2"/>
<protein>
    <recommendedName>
        <fullName evidence="1">Glycosyltransferase 2-like domain-containing protein</fullName>
    </recommendedName>
</protein>
<sequence>MEITALIISTTRSRAPLLRYAISSAINQSRGPNELVVVMSYYDREIKDLVDPYGFVIHHVSTGVGPMWARGIRESSGDVIAFLDDDDEWLQNKLSHVEKAFSSITGLGLYHNLFQFVDANGNELHCHELPAYYCSMILNRSAIIKDDLGLYMRSKVDEWLHADYWSLFYNTSSLSALKDALTSRLNLIESINLYSDALFFILVLSQCYTVLHEPIILTKYRIHAGQTSRKILNGEFMDMATRDHELFNRIIKEHNTCR</sequence>
<evidence type="ECO:0000313" key="2">
    <source>
        <dbReference type="EMBL" id="BDR91697.1"/>
    </source>
</evidence>
<reference evidence="3" key="1">
    <citation type="journal article" date="2014" name="Int. J. Syst. Evol. Microbiol.">
        <title>Complete genome sequence of Corynebacterium casei LMG S-19264T (=DSM 44701T), isolated from a smear-ripened cheese.</title>
        <authorList>
            <consortium name="US DOE Joint Genome Institute (JGI-PGF)"/>
            <person name="Walter F."/>
            <person name="Albersmeier A."/>
            <person name="Kalinowski J."/>
            <person name="Ruckert C."/>
        </authorList>
    </citation>
    <scope>NUCLEOTIDE SEQUENCE</scope>
    <source>
        <strain evidence="3">JCM 11219</strain>
    </source>
</reference>
<dbReference type="RefSeq" id="WP_054843487.1">
    <property type="nucleotide sequence ID" value="NZ_AP026830.1"/>
</dbReference>